<dbReference type="Pfam" id="PF00651">
    <property type="entry name" value="BTB"/>
    <property type="match status" value="1"/>
</dbReference>
<dbReference type="SMART" id="SM00225">
    <property type="entry name" value="BTB"/>
    <property type="match status" value="1"/>
</dbReference>
<protein>
    <recommendedName>
        <fullName evidence="2">BTB domain-containing protein</fullName>
    </recommendedName>
</protein>
<comment type="caution">
    <text evidence="3">The sequence shown here is derived from an EMBL/GenBank/DDBJ whole genome shotgun (WGS) entry which is preliminary data.</text>
</comment>
<dbReference type="Gene3D" id="3.30.710.10">
    <property type="entry name" value="Potassium Channel Kv1.1, Chain A"/>
    <property type="match status" value="1"/>
</dbReference>
<name>A0A2G8RY81_9APHY</name>
<evidence type="ECO:0000313" key="3">
    <source>
        <dbReference type="EMBL" id="PIL26479.1"/>
    </source>
</evidence>
<gene>
    <name evidence="3" type="ORF">GSI_12237</name>
</gene>
<evidence type="ECO:0000256" key="1">
    <source>
        <dbReference type="SAM" id="MobiDB-lite"/>
    </source>
</evidence>
<evidence type="ECO:0000313" key="4">
    <source>
        <dbReference type="Proteomes" id="UP000230002"/>
    </source>
</evidence>
<keyword evidence="4" id="KW-1185">Reference proteome</keyword>
<dbReference type="STRING" id="1077348.A0A2G8RY81"/>
<dbReference type="SUPFAM" id="SSF54695">
    <property type="entry name" value="POZ domain"/>
    <property type="match status" value="1"/>
</dbReference>
<dbReference type="PROSITE" id="PS50097">
    <property type="entry name" value="BTB"/>
    <property type="match status" value="1"/>
</dbReference>
<accession>A0A2G8RY81</accession>
<evidence type="ECO:0000259" key="2">
    <source>
        <dbReference type="PROSITE" id="PS50097"/>
    </source>
</evidence>
<dbReference type="AlphaFoldDB" id="A0A2G8RY81"/>
<proteinExistence type="predicted"/>
<feature type="domain" description="BTB" evidence="2">
    <location>
        <begin position="43"/>
        <end position="106"/>
    </location>
</feature>
<feature type="compositionally biased region" description="Low complexity" evidence="1">
    <location>
        <begin position="20"/>
        <end position="29"/>
    </location>
</feature>
<dbReference type="OrthoDB" id="3027208at2759"/>
<sequence>MTDDACRPLKRARVSDTDLSSSPSSASASHFQRQDPEFWLSDGNIILVAKNGTAFRVYRGLIAAQSTVFEDMFVSSTSGADELFDGCPVVQLTDSSEDLTHLLRVLLPKSERRYHRTERRTFDELSAVIRLAHKYHIQDVQDQALAFLQETVFPSSFARWYEPFTGTHVTAIQSIGVVNIARLTNTPSLLPHGFYFCTYLGGKLFDGWTREDGTVEQLSTDDLRRCFDGQRALALEANLIPGEIFTEAQMADCTSPARCQLTWQQTLRGIGTCREVNVDRRALDRWNPMITNMAKDEMGAPARICRVCEKELLRRERRQRYLIWKKLPEIFGVTVEGWGAGGDEAGP</sequence>
<dbReference type="EMBL" id="AYKW01000045">
    <property type="protein sequence ID" value="PIL26479.1"/>
    <property type="molecule type" value="Genomic_DNA"/>
</dbReference>
<dbReference type="CDD" id="cd18186">
    <property type="entry name" value="BTB_POZ_ZBTB_KLHL-like"/>
    <property type="match status" value="1"/>
</dbReference>
<organism evidence="3 4">
    <name type="scientific">Ganoderma sinense ZZ0214-1</name>
    <dbReference type="NCBI Taxonomy" id="1077348"/>
    <lineage>
        <taxon>Eukaryota</taxon>
        <taxon>Fungi</taxon>
        <taxon>Dikarya</taxon>
        <taxon>Basidiomycota</taxon>
        <taxon>Agaricomycotina</taxon>
        <taxon>Agaricomycetes</taxon>
        <taxon>Polyporales</taxon>
        <taxon>Polyporaceae</taxon>
        <taxon>Ganoderma</taxon>
    </lineage>
</organism>
<reference evidence="3 4" key="1">
    <citation type="journal article" date="2015" name="Sci. Rep.">
        <title>Chromosome-level genome map provides insights into diverse defense mechanisms in the medicinal fungus Ganoderma sinense.</title>
        <authorList>
            <person name="Zhu Y."/>
            <person name="Xu J."/>
            <person name="Sun C."/>
            <person name="Zhou S."/>
            <person name="Xu H."/>
            <person name="Nelson D.R."/>
            <person name="Qian J."/>
            <person name="Song J."/>
            <person name="Luo H."/>
            <person name="Xiang L."/>
            <person name="Li Y."/>
            <person name="Xu Z."/>
            <person name="Ji A."/>
            <person name="Wang L."/>
            <person name="Lu S."/>
            <person name="Hayward A."/>
            <person name="Sun W."/>
            <person name="Li X."/>
            <person name="Schwartz D.C."/>
            <person name="Wang Y."/>
            <person name="Chen S."/>
        </authorList>
    </citation>
    <scope>NUCLEOTIDE SEQUENCE [LARGE SCALE GENOMIC DNA]</scope>
    <source>
        <strain evidence="3 4">ZZ0214-1</strain>
    </source>
</reference>
<feature type="region of interest" description="Disordered" evidence="1">
    <location>
        <begin position="1"/>
        <end position="30"/>
    </location>
</feature>
<dbReference type="InterPro" id="IPR011333">
    <property type="entry name" value="SKP1/BTB/POZ_sf"/>
</dbReference>
<dbReference type="Proteomes" id="UP000230002">
    <property type="component" value="Unassembled WGS sequence"/>
</dbReference>
<dbReference type="InterPro" id="IPR000210">
    <property type="entry name" value="BTB/POZ_dom"/>
</dbReference>